<feature type="compositionally biased region" description="Low complexity" evidence="7">
    <location>
        <begin position="1215"/>
        <end position="1229"/>
    </location>
</feature>
<dbReference type="Gene3D" id="3.30.810.10">
    <property type="entry name" value="2-Layer Sandwich"/>
    <property type="match status" value="1"/>
</dbReference>
<dbReference type="SUPFAM" id="SSF56104">
    <property type="entry name" value="SAICAR synthase-like"/>
    <property type="match status" value="2"/>
</dbReference>
<feature type="region of interest" description="Disordered" evidence="7">
    <location>
        <begin position="828"/>
        <end position="894"/>
    </location>
</feature>
<organism evidence="10 11">
    <name type="scientific">Durusdinium trenchii</name>
    <dbReference type="NCBI Taxonomy" id="1381693"/>
    <lineage>
        <taxon>Eukaryota</taxon>
        <taxon>Sar</taxon>
        <taxon>Alveolata</taxon>
        <taxon>Dinophyceae</taxon>
        <taxon>Suessiales</taxon>
        <taxon>Symbiodiniaceae</taxon>
        <taxon>Durusdinium</taxon>
    </lineage>
</organism>
<evidence type="ECO:0000259" key="9">
    <source>
        <dbReference type="PROSITE" id="PS51455"/>
    </source>
</evidence>
<evidence type="ECO:0000313" key="11">
    <source>
        <dbReference type="Proteomes" id="UP001642464"/>
    </source>
</evidence>
<evidence type="ECO:0000256" key="7">
    <source>
        <dbReference type="SAM" id="MobiDB-lite"/>
    </source>
</evidence>
<evidence type="ECO:0000313" key="10">
    <source>
        <dbReference type="EMBL" id="CAK9099379.1"/>
    </source>
</evidence>
<dbReference type="PANTHER" id="PTHR45748:SF7">
    <property type="entry name" value="1-PHOSPHATIDYLINOSITOL 3-PHOSPHATE 5-KINASE-RELATED"/>
    <property type="match status" value="1"/>
</dbReference>
<feature type="compositionally biased region" description="Low complexity" evidence="7">
    <location>
        <begin position="1644"/>
        <end position="1656"/>
    </location>
</feature>
<evidence type="ECO:0000259" key="8">
    <source>
        <dbReference type="PROSITE" id="PS50178"/>
    </source>
</evidence>
<feature type="compositionally biased region" description="Low complexity" evidence="7">
    <location>
        <begin position="855"/>
        <end position="866"/>
    </location>
</feature>
<keyword evidence="11" id="KW-1185">Reference proteome</keyword>
<keyword evidence="6" id="KW-0808">Transferase</keyword>
<feature type="compositionally biased region" description="Polar residues" evidence="7">
    <location>
        <begin position="1264"/>
        <end position="1274"/>
    </location>
</feature>
<dbReference type="SUPFAM" id="SSF57903">
    <property type="entry name" value="FYVE/PHD zinc finger"/>
    <property type="match status" value="1"/>
</dbReference>
<dbReference type="Gene3D" id="3.30.40.10">
    <property type="entry name" value="Zinc/RING finger domain, C3HC4 (zinc finger)"/>
    <property type="match status" value="1"/>
</dbReference>
<keyword evidence="4" id="KW-0862">Zinc</keyword>
<dbReference type="Gene3D" id="3.30.800.10">
    <property type="entry name" value="Phosphatidylinositol Phosphate Kinase II Beta"/>
    <property type="match status" value="1"/>
</dbReference>
<feature type="compositionally biased region" description="Basic residues" evidence="7">
    <location>
        <begin position="1180"/>
        <end position="1190"/>
    </location>
</feature>
<keyword evidence="6" id="KW-0547">Nucleotide-binding</keyword>
<dbReference type="SUPFAM" id="SSF52029">
    <property type="entry name" value="GroEL apical domain-like"/>
    <property type="match status" value="1"/>
</dbReference>
<feature type="region of interest" description="Disordered" evidence="7">
    <location>
        <begin position="1614"/>
        <end position="1681"/>
    </location>
</feature>
<feature type="compositionally biased region" description="Low complexity" evidence="7">
    <location>
        <begin position="836"/>
        <end position="848"/>
    </location>
</feature>
<evidence type="ECO:0000256" key="2">
    <source>
        <dbReference type="ARBA" id="ARBA00022723"/>
    </source>
</evidence>
<evidence type="ECO:0000256" key="6">
    <source>
        <dbReference type="PROSITE-ProRule" id="PRU00781"/>
    </source>
</evidence>
<feature type="region of interest" description="Disordered" evidence="7">
    <location>
        <begin position="1713"/>
        <end position="1746"/>
    </location>
</feature>
<name>A0ABP0RGW0_9DINO</name>
<protein>
    <recommendedName>
        <fullName evidence="1">1-phosphatidylinositol-3-phosphate 5-kinase</fullName>
        <ecNumber evidence="1">2.7.1.150</ecNumber>
    </recommendedName>
</protein>
<keyword evidence="6" id="KW-0418">Kinase</keyword>
<dbReference type="Pfam" id="PF01363">
    <property type="entry name" value="FYVE"/>
    <property type="match status" value="1"/>
</dbReference>
<keyword evidence="6" id="KW-0067">ATP-binding</keyword>
<sequence length="1963" mass="214525">MASSSSSYESFGRVRQVRARAAGESPAAPLAAPLPAPIAADAVRHVVFKDQETERALRRADASAGMLKEQEPPGEVRDAPGSAGRAVDGTKEGEVKGQKVLKKRSSRQFWMDDAACKTCCNCEIAFSLLRRKHHCRACGRIFCANCTTKTVDGTDYGYTGQVRVCDECFSAVQKVIDGMGKDHRETKQRLREYRSSRSLAEPGLYSEGDGQEDTENDDNGKEQGGGAESKQASEGQGEEEDDGSAFDLDHPTTVVSGGHIEQGGARQRRVDPGRHRGVTIAPGSASGFANLQRAMSMSRDTQALDLTDVMNSERKLDEEQSVMDHSMTALGKRAVTSSFWTRQTRSSSFSGRGNKAKLWTEGLDGLETEKSRTNSLRFDRSPVKVAETVDALKREYENMDGLRKGDKAATLRVQKELFSRRMDRALDRLVHASIAGLRDKRPSILLSEKAQKDWALRLRRISRQFCNSVRPFNMDFDGYCKLVSIPGGAIEESKLLDGIICEHNVVHRLMRQKVKQPRIMLMSGAIEFLREKNRIGSLDVLREQEHHFMELVVRKIAAVGVDLLMVGDAVSRVAQDLLLEADISLVINVPRRLLERVAQMTGAFILPSPDSITETSDPRGTCDLWTLKTFETSLTPEQKAEQLEQTAPRNSRKSGKTFMFFEGCQANRGASIYLRGGSPRTLRHMEETLTQLITTTFTIKQQNALFHDIGVIVGEDLMTNPAAISLEDDLLRAEQLEVSRIKYEQGETMNTAERTVLRFGTIGSDLTLGDFLRNRCFPQSKVRPARQGAVSASIPLGSGATGMVTAAGVAGAAGVPKGGGASLVATSGGANSTAVSTGSSAGDHSSSGNRKSDRGNNTNNANSGGALPSTKHEKGSASGDGPNTSDGTARSEEGVDPLQHVFGTEDVGAARRADSVYCVDDGRVFVISGSLSKTDPVQAALRGLLENARREFVVNSLHRLLKSDEAFPWAFIRKHSILTWSECLKCNATTTYRVLSRDAESLSFARWLQLKFFYKAKNASSLFPESESFCTHSIFQDYVTYFELRGEVAGFEHERVQVYDVWVPRFPEKPIYNKFADQWHTRNIESKRDQVLRVIQELQKLFVVDKLTAYKSKFTLTGAVQDEVEKLIERIDESLVYQRECLSHKDTLLGVNRVRKELRELALEWNEALRGLRDLVTDKLHRKSPRRSPSNRRFASDGNEFSKDATVPDAKEDSLSSLSSSSKPKVSSPGRASSQDEITVRLRQRKALTHLGAESADGDLESMASKSISASGTSLPDDAGSDEVNVVGPLGLERTVSHPPLGRAEGGATSLDLAPLETIKPLISQAEEELVHESFAQLSQHLKMLGDVSLPNPFLFRGRPRLPAGFGNRVVSVIDDEPTSWIAFAINSKEHRQALFSLAELTGNLEPFQENKLSTVLRSPLPDPKAHTLSLEFSDTDEAQPMMNLSFSVKVYCPLHFYALRRTYFNWKRADGKLLDAETSFLESLSRFDVWRATGGKSSSVFLKGLDGRFVAKSITSEELDMFLAVSGDYFAHLGKAFDGKVPSALAKIVGVYTVYSKESPTVEVPMLNSGFQPQLYEHEPLIPLPEAPPPRPTSPEEQLVDGALEYLETGSPLKAGAKRDAPQGVATGEVAAPSSPPPPSPPRASGESGRGSPSEIVAPLPTKAGPATPPRLTSAIPHASLVPPQKVKTVKASPGGSIALTRPSMAAAFTSSAAGGSSGVAGVSQPSAAEGAPPSGEKAPPGTKPLERVSKAHFLIMENLFLPEESYEVKFDLKGNLRNRLVAKPKPGEVLMDRNFQNYTNGLPLPLSEEAKALLVQAVQNDTEMLLSNDIVDYSMLLGIPKAAPERVKFDDTNEATASAENERGGQGVIKLGLIDFLQEYNYKKMIESSVKRAGMLAGQLEPTVIDPGAYRSRFLRALDRYFVAVPPNPLKQRKKAPEGGDQDSLSEQQRLVRKHQSASAS</sequence>
<dbReference type="Pfam" id="PF00118">
    <property type="entry name" value="Cpn60_TCP1"/>
    <property type="match status" value="1"/>
</dbReference>
<dbReference type="PROSITE" id="PS51455">
    <property type="entry name" value="PIPK"/>
    <property type="match status" value="1"/>
</dbReference>
<dbReference type="SMART" id="SM00330">
    <property type="entry name" value="PIPKc"/>
    <property type="match status" value="1"/>
</dbReference>
<feature type="domain" description="FYVE-type" evidence="8">
    <location>
        <begin position="113"/>
        <end position="173"/>
    </location>
</feature>
<dbReference type="Pfam" id="PF01504">
    <property type="entry name" value="PIP5K"/>
    <property type="match status" value="1"/>
</dbReference>
<feature type="compositionally biased region" description="Basic residues" evidence="7">
    <location>
        <begin position="1953"/>
        <end position="1963"/>
    </location>
</feature>
<dbReference type="InterPro" id="IPR027484">
    <property type="entry name" value="PInositol-4-P-5-kinase_N"/>
</dbReference>
<keyword evidence="2" id="KW-0479">Metal-binding</keyword>
<gene>
    <name evidence="10" type="ORF">SCF082_LOCUS46541</name>
</gene>
<feature type="compositionally biased region" description="Basic and acidic residues" evidence="7">
    <location>
        <begin position="186"/>
        <end position="195"/>
    </location>
</feature>
<reference evidence="10 11" key="1">
    <citation type="submission" date="2024-02" db="EMBL/GenBank/DDBJ databases">
        <authorList>
            <person name="Chen Y."/>
            <person name="Shah S."/>
            <person name="Dougan E. K."/>
            <person name="Thang M."/>
            <person name="Chan C."/>
        </authorList>
    </citation>
    <scope>NUCLEOTIDE SEQUENCE [LARGE SCALE GENOMIC DNA]</scope>
</reference>
<dbReference type="InterPro" id="IPR017455">
    <property type="entry name" value="Znf_FYVE-rel"/>
</dbReference>
<feature type="compositionally biased region" description="Low complexity" evidence="7">
    <location>
        <begin position="1713"/>
        <end position="1730"/>
    </location>
</feature>
<evidence type="ECO:0000256" key="4">
    <source>
        <dbReference type="ARBA" id="ARBA00022833"/>
    </source>
</evidence>
<feature type="compositionally biased region" description="Basic and acidic residues" evidence="7">
    <location>
        <begin position="68"/>
        <end position="78"/>
    </location>
</feature>
<comment type="caution">
    <text evidence="10">The sequence shown here is derived from an EMBL/GenBank/DDBJ whole genome shotgun (WGS) entry which is preliminary data.</text>
</comment>
<dbReference type="SMART" id="SM00064">
    <property type="entry name" value="FYVE"/>
    <property type="match status" value="1"/>
</dbReference>
<feature type="region of interest" description="Disordered" evidence="7">
    <location>
        <begin position="186"/>
        <end position="284"/>
    </location>
</feature>
<dbReference type="InterPro" id="IPR002498">
    <property type="entry name" value="PInositol-4-P-4/5-kinase_core"/>
</dbReference>
<dbReference type="InterPro" id="IPR013083">
    <property type="entry name" value="Znf_RING/FYVE/PHD"/>
</dbReference>
<dbReference type="Gene3D" id="3.50.7.10">
    <property type="entry name" value="GroEL"/>
    <property type="match status" value="1"/>
</dbReference>
<dbReference type="EMBL" id="CAXAMM010041433">
    <property type="protein sequence ID" value="CAK9099379.1"/>
    <property type="molecule type" value="Genomic_DNA"/>
</dbReference>
<dbReference type="InterPro" id="IPR027409">
    <property type="entry name" value="GroEL-like_apical_dom_sf"/>
</dbReference>
<feature type="region of interest" description="Disordered" evidence="7">
    <location>
        <begin position="1251"/>
        <end position="1285"/>
    </location>
</feature>
<dbReference type="InterPro" id="IPR011011">
    <property type="entry name" value="Znf_FYVE_PHD"/>
</dbReference>
<dbReference type="EC" id="2.7.1.150" evidence="1"/>
<feature type="region of interest" description="Disordered" evidence="7">
    <location>
        <begin position="1180"/>
        <end position="1239"/>
    </location>
</feature>
<dbReference type="InterPro" id="IPR027483">
    <property type="entry name" value="PInositol-4-P-4/5-kinase_C_sf"/>
</dbReference>
<accession>A0ABP0RGW0</accession>
<keyword evidence="3 5" id="KW-0863">Zinc-finger</keyword>
<dbReference type="PANTHER" id="PTHR45748">
    <property type="entry name" value="1-PHOSPHATIDYLINOSITOL 3-PHOSPHATE 5-KINASE-RELATED"/>
    <property type="match status" value="1"/>
</dbReference>
<evidence type="ECO:0000256" key="1">
    <source>
        <dbReference type="ARBA" id="ARBA00012009"/>
    </source>
</evidence>
<evidence type="ECO:0000256" key="5">
    <source>
        <dbReference type="PROSITE-ProRule" id="PRU00091"/>
    </source>
</evidence>
<feature type="compositionally biased region" description="Low complexity" evidence="7">
    <location>
        <begin position="19"/>
        <end position="33"/>
    </location>
</feature>
<feature type="region of interest" description="Disordered" evidence="7">
    <location>
        <begin position="58"/>
        <end position="92"/>
    </location>
</feature>
<dbReference type="InterPro" id="IPR000306">
    <property type="entry name" value="Znf_FYVE"/>
</dbReference>
<dbReference type="InterPro" id="IPR002423">
    <property type="entry name" value="Cpn60/GroEL/TCP-1"/>
</dbReference>
<dbReference type="PROSITE" id="PS50178">
    <property type="entry name" value="ZF_FYVE"/>
    <property type="match status" value="1"/>
</dbReference>
<evidence type="ECO:0000256" key="3">
    <source>
        <dbReference type="ARBA" id="ARBA00022771"/>
    </source>
</evidence>
<feature type="region of interest" description="Disordered" evidence="7">
    <location>
        <begin position="1"/>
        <end position="33"/>
    </location>
</feature>
<feature type="region of interest" description="Disordered" evidence="7">
    <location>
        <begin position="1930"/>
        <end position="1963"/>
    </location>
</feature>
<proteinExistence type="predicted"/>
<dbReference type="Proteomes" id="UP001642464">
    <property type="component" value="Unassembled WGS sequence"/>
</dbReference>
<feature type="domain" description="PIPK" evidence="9">
    <location>
        <begin position="1388"/>
        <end position="1924"/>
    </location>
</feature>